<dbReference type="SUPFAM" id="SSF53649">
    <property type="entry name" value="Alkaline phosphatase-like"/>
    <property type="match status" value="1"/>
</dbReference>
<dbReference type="GO" id="GO:0016740">
    <property type="term" value="F:transferase activity"/>
    <property type="evidence" value="ECO:0007669"/>
    <property type="project" value="UniProtKB-KW"/>
</dbReference>
<evidence type="ECO:0000313" key="2">
    <source>
        <dbReference type="Proteomes" id="UP000006094"/>
    </source>
</evidence>
<protein>
    <submittedName>
        <fullName evidence="1">Type I phosphodiesterase/nucleotide pyrophosphatase/phosphate transferase domain-containing protein</fullName>
    </submittedName>
</protein>
<dbReference type="Gene3D" id="3.40.720.10">
    <property type="entry name" value="Alkaline Phosphatase, subunit A"/>
    <property type="match status" value="1"/>
</dbReference>
<dbReference type="OrthoDB" id="9779418at2"/>
<dbReference type="InterPro" id="IPR017850">
    <property type="entry name" value="Alkaline_phosphatase_core_sf"/>
</dbReference>
<dbReference type="eggNOG" id="COG1524">
    <property type="taxonomic scope" value="Bacteria"/>
</dbReference>
<dbReference type="KEGG" id="cad:Curi_c08030"/>
<reference evidence="1 2" key="1">
    <citation type="journal article" date="2012" name="PLoS ONE">
        <title>The purine-utilizing bacterium Clostridium acidurici 9a: a genome-guided metabolic reconsideration.</title>
        <authorList>
            <person name="Hartwich K."/>
            <person name="Poehlein A."/>
            <person name="Daniel R."/>
        </authorList>
    </citation>
    <scope>NUCLEOTIDE SEQUENCE [LARGE SCALE GENOMIC DNA]</scope>
    <source>
        <strain evidence="2">ATCC 7906 / DSM 604 / BCRC 14475 / CIP 104303 / KCTC 5404 / NCIMB 10678 / 9a</strain>
    </source>
</reference>
<gene>
    <name evidence="1" type="ordered locus">Curi_c08030</name>
</gene>
<dbReference type="Proteomes" id="UP000006094">
    <property type="component" value="Chromosome"/>
</dbReference>
<keyword evidence="1" id="KW-0808">Transferase</keyword>
<dbReference type="PANTHER" id="PTHR10151:SF120">
    <property type="entry name" value="BIS(5'-ADENOSYL)-TRIPHOSPHATASE"/>
    <property type="match status" value="1"/>
</dbReference>
<dbReference type="EMBL" id="CP003326">
    <property type="protein sequence ID" value="AFS77876.1"/>
    <property type="molecule type" value="Genomic_DNA"/>
</dbReference>
<dbReference type="STRING" id="1128398.Curi_c08030"/>
<dbReference type="HOGENOM" id="CLU_460578_0_0_9"/>
<dbReference type="Pfam" id="PF01663">
    <property type="entry name" value="Phosphodiest"/>
    <property type="match status" value="1"/>
</dbReference>
<dbReference type="InterPro" id="IPR002591">
    <property type="entry name" value="Phosphodiest/P_Trfase"/>
</dbReference>
<dbReference type="PANTHER" id="PTHR10151">
    <property type="entry name" value="ECTONUCLEOTIDE PYROPHOSPHATASE/PHOSPHODIESTERASE"/>
    <property type="match status" value="1"/>
</dbReference>
<keyword evidence="2" id="KW-1185">Reference proteome</keyword>
<dbReference type="AlphaFoldDB" id="K0AZU7"/>
<proteinExistence type="predicted"/>
<dbReference type="GO" id="GO:0016787">
    <property type="term" value="F:hydrolase activity"/>
    <property type="evidence" value="ECO:0007669"/>
    <property type="project" value="UniProtKB-ARBA"/>
</dbReference>
<organism evidence="1 2">
    <name type="scientific">Gottschalkia acidurici (strain ATCC 7906 / DSM 604 / BCRC 14475 / CIP 104303 / KCTC 5404 / NCIMB 10678 / 9a)</name>
    <name type="common">Clostridium acidurici</name>
    <dbReference type="NCBI Taxonomy" id="1128398"/>
    <lineage>
        <taxon>Bacteria</taxon>
        <taxon>Bacillati</taxon>
        <taxon>Bacillota</taxon>
        <taxon>Tissierellia</taxon>
        <taxon>Tissierellales</taxon>
        <taxon>Gottschalkiaceae</taxon>
        <taxon>Gottschalkia</taxon>
    </lineage>
</organism>
<name>K0AZU7_GOTA9</name>
<accession>K0AZU7</accession>
<dbReference type="RefSeq" id="WP_014967013.1">
    <property type="nucleotide sequence ID" value="NC_018664.1"/>
</dbReference>
<evidence type="ECO:0000313" key="1">
    <source>
        <dbReference type="EMBL" id="AFS77876.1"/>
    </source>
</evidence>
<sequence>MINDRIKLAITFVLLITSFEMLSTTTLASEQNESRISEYKPQNLRNDLDEEKVDNYVLYINLDGFSYRYYEIANDTTYKGTKNINSLLKDGVLFKNTITGIPSITASMNQSIVSGAWSIDTGNCYRYYDLEKDQVIQYDRDNVLENIAEAAYKNNIKLAAVNAWYFENRGAIAGDKDRLYIQASDSRSSKERFDILEKIIRGEKVWSGSNYIEYKAPPQFMSIYVDDLDTIGHNFHNTYSDTGRAKNINELRNLLVERLIKLDEEIGKIVEALKDRKIYDRTTIVITSDHGMVAYGSDEVDNNLHPATYSSMPDLIDTISNVGQKFIGKNYKVEMVNTGEAKASADTDIILTTVGLQVQVKFREKISRKVLEEIVNSVKYKAYYGTHMYQEDLIKRGTPAKFADLLISPKQPYHFKHNFQSAYNVMGQHDSLDEDAQRVFTMISGANVKHDIIYDEQIYNISMTPLMARLLGFEGPNNATARVIDEVLVDKYKGPILEIINFNGNEKVVGQDTVEIKLKTEKNALVKIKDKVIGNADINGTFNTFTKLSLGLNRLIVQVELGNKQTRKELFVIYVESNENINSHQDNNYHHL</sequence>